<feature type="transmembrane region" description="Helical" evidence="7">
    <location>
        <begin position="148"/>
        <end position="167"/>
    </location>
</feature>
<dbReference type="SUPFAM" id="SSF116726">
    <property type="entry name" value="TrkA C-terminal domain-like"/>
    <property type="match status" value="2"/>
</dbReference>
<dbReference type="InterPro" id="IPR036721">
    <property type="entry name" value="RCK_C_sf"/>
</dbReference>
<dbReference type="GO" id="GO:0005886">
    <property type="term" value="C:plasma membrane"/>
    <property type="evidence" value="ECO:0007669"/>
    <property type="project" value="TreeGrafter"/>
</dbReference>
<keyword evidence="2" id="KW-0813">Transport</keyword>
<evidence type="ECO:0000256" key="3">
    <source>
        <dbReference type="ARBA" id="ARBA00022692"/>
    </source>
</evidence>
<dbReference type="EMBL" id="WJPP01000004">
    <property type="protein sequence ID" value="MRH78828.1"/>
    <property type="molecule type" value="Genomic_DNA"/>
</dbReference>
<dbReference type="FunFam" id="3.30.70.1450:FF:000009">
    <property type="entry name" value="SLC13 family permease"/>
    <property type="match status" value="1"/>
</dbReference>
<name>A0A6N7QUJ7_9GAMM</name>
<proteinExistence type="predicted"/>
<evidence type="ECO:0000256" key="5">
    <source>
        <dbReference type="ARBA" id="ARBA00022989"/>
    </source>
</evidence>
<sequence length="595" mass="63275">MLWEGWLTLGVVLAALIAMASHRASPLAALFTALAILMTTAAATGSNRLLSAGEAASGFGNIGLITVGLLFAVANGLTRTGAIQWLIQPLLGQAKGLASAQIRLLTPVAGLSAFLNNTPIVAVFLPVIDDLARRLKVPASRLYLPLSYAAILGGTCTLIGTSTNLIVNELLLERDGLGLALFDLAWVGIPALALGLLYIVLMSGLLLPDRADARREQLDPKRYTVEVEVEEDGALVDQTVEEAGLRHLPGLFLAEIERHGRIIPAVGPNERLQGGDRLVLVGILDSVVDLHQMRGLRPATDAVENLEAPKTERCLVEAVVAETCPLVGRSIRVGRFRERYRAAVIAVSRGNRQLEGKIGDIVLRPGDTLLLETHPEFIDAHRDSRDFYLVSGVSDSSAVRHEKAPIALPIMAIMVLLAASPWVTMLNAALLAVIALIVTRCVNLSEALRAIRWDVLLVIGAAIGLGQSLNNSGAAEVIGLQVITLTADHPLLTLLAIYLLTSITTEAVTNNAAAVLIFPIAMAAADALGASPMPYVVAIMVAASAAFATPIGYQTNLMVMGPGGYRFLDYVRFGLPLNLLVMTVAMLIIPRIWPL</sequence>
<dbReference type="PROSITE" id="PS51202">
    <property type="entry name" value="RCK_C"/>
    <property type="match status" value="2"/>
</dbReference>
<dbReference type="GO" id="GO:0008324">
    <property type="term" value="F:monoatomic cation transmembrane transporter activity"/>
    <property type="evidence" value="ECO:0007669"/>
    <property type="project" value="InterPro"/>
</dbReference>
<dbReference type="Gene3D" id="3.30.70.1450">
    <property type="entry name" value="Regulator of K+ conductance, C-terminal domain"/>
    <property type="match status" value="2"/>
</dbReference>
<comment type="subcellular location">
    <subcellularLocation>
        <location evidence="1">Membrane</location>
        <topology evidence="1">Multi-pass membrane protein</topology>
    </subcellularLocation>
</comment>
<dbReference type="Pfam" id="PF03600">
    <property type="entry name" value="CitMHS"/>
    <property type="match status" value="1"/>
</dbReference>
<feature type="transmembrane region" description="Helical" evidence="7">
    <location>
        <begin position="573"/>
        <end position="593"/>
    </location>
</feature>
<evidence type="ECO:0000256" key="6">
    <source>
        <dbReference type="ARBA" id="ARBA00023136"/>
    </source>
</evidence>
<dbReference type="Pfam" id="PF02080">
    <property type="entry name" value="TrkA_C"/>
    <property type="match status" value="2"/>
</dbReference>
<dbReference type="AlphaFoldDB" id="A0A6N7QUJ7"/>
<dbReference type="InterPro" id="IPR004680">
    <property type="entry name" value="Cit_transptr-like_dom"/>
</dbReference>
<accession>A0A6N7QUJ7</accession>
<gene>
    <name evidence="9" type="ORF">GH984_08920</name>
</gene>
<feature type="transmembrane region" description="Helical" evidence="7">
    <location>
        <begin position="535"/>
        <end position="553"/>
    </location>
</feature>
<feature type="domain" description="RCK C-terminal" evidence="8">
    <location>
        <begin position="301"/>
        <end position="387"/>
    </location>
</feature>
<keyword evidence="3 7" id="KW-0812">Transmembrane</keyword>
<dbReference type="Proteomes" id="UP000433788">
    <property type="component" value="Unassembled WGS sequence"/>
</dbReference>
<evidence type="ECO:0000259" key="8">
    <source>
        <dbReference type="PROSITE" id="PS51202"/>
    </source>
</evidence>
<protein>
    <submittedName>
        <fullName evidence="9">SLC13 family permease</fullName>
    </submittedName>
</protein>
<feature type="transmembrane region" description="Helical" evidence="7">
    <location>
        <begin position="30"/>
        <end position="50"/>
    </location>
</feature>
<keyword evidence="6 7" id="KW-0472">Membrane</keyword>
<feature type="transmembrane region" description="Helical" evidence="7">
    <location>
        <begin position="410"/>
        <end position="438"/>
    </location>
</feature>
<dbReference type="InterPro" id="IPR006037">
    <property type="entry name" value="RCK_C"/>
</dbReference>
<dbReference type="PANTHER" id="PTHR43652">
    <property type="entry name" value="BASIC AMINO ACID ANTIPORTER YFCC-RELATED"/>
    <property type="match status" value="1"/>
</dbReference>
<feature type="transmembrane region" description="Helical" evidence="7">
    <location>
        <begin position="62"/>
        <end position="87"/>
    </location>
</feature>
<organism evidence="9 10">
    <name type="scientific">Spiribacter salilacus</name>
    <dbReference type="NCBI Taxonomy" id="2664894"/>
    <lineage>
        <taxon>Bacteria</taxon>
        <taxon>Pseudomonadati</taxon>
        <taxon>Pseudomonadota</taxon>
        <taxon>Gammaproteobacteria</taxon>
        <taxon>Chromatiales</taxon>
        <taxon>Ectothiorhodospiraceae</taxon>
        <taxon>Spiribacter</taxon>
    </lineage>
</organism>
<dbReference type="PANTHER" id="PTHR43652:SF2">
    <property type="entry name" value="BASIC AMINO ACID ANTIPORTER YFCC-RELATED"/>
    <property type="match status" value="1"/>
</dbReference>
<dbReference type="InterPro" id="IPR051679">
    <property type="entry name" value="DASS-Related_Transporters"/>
</dbReference>
<evidence type="ECO:0000256" key="2">
    <source>
        <dbReference type="ARBA" id="ARBA00022448"/>
    </source>
</evidence>
<dbReference type="RefSeq" id="WP_153719850.1">
    <property type="nucleotide sequence ID" value="NZ_WJPP01000004.1"/>
</dbReference>
<feature type="domain" description="RCK C-terminal" evidence="8">
    <location>
        <begin position="211"/>
        <end position="296"/>
    </location>
</feature>
<feature type="transmembrane region" description="Helical" evidence="7">
    <location>
        <begin position="512"/>
        <end position="528"/>
    </location>
</feature>
<evidence type="ECO:0000256" key="1">
    <source>
        <dbReference type="ARBA" id="ARBA00004141"/>
    </source>
</evidence>
<dbReference type="GO" id="GO:0006813">
    <property type="term" value="P:potassium ion transport"/>
    <property type="evidence" value="ECO:0007669"/>
    <property type="project" value="InterPro"/>
</dbReference>
<dbReference type="PROSITE" id="PS01271">
    <property type="entry name" value="NA_SULFATE"/>
    <property type="match status" value="1"/>
</dbReference>
<dbReference type="InterPro" id="IPR031312">
    <property type="entry name" value="Na/sul_symport_CS"/>
</dbReference>
<evidence type="ECO:0000313" key="10">
    <source>
        <dbReference type="Proteomes" id="UP000433788"/>
    </source>
</evidence>
<keyword evidence="4" id="KW-0677">Repeat</keyword>
<evidence type="ECO:0000313" key="9">
    <source>
        <dbReference type="EMBL" id="MRH78828.1"/>
    </source>
</evidence>
<evidence type="ECO:0000256" key="4">
    <source>
        <dbReference type="ARBA" id="ARBA00022737"/>
    </source>
</evidence>
<reference evidence="9 10" key="1">
    <citation type="submission" date="2019-11" db="EMBL/GenBank/DDBJ databases">
        <authorList>
            <person name="Zhang X.Y."/>
        </authorList>
    </citation>
    <scope>NUCLEOTIDE SEQUENCE [LARGE SCALE GENOMIC DNA]</scope>
    <source>
        <strain evidence="9 10">C176</strain>
    </source>
</reference>
<feature type="transmembrane region" description="Helical" evidence="7">
    <location>
        <begin position="478"/>
        <end position="500"/>
    </location>
</feature>
<feature type="transmembrane region" description="Helical" evidence="7">
    <location>
        <begin position="187"/>
        <end position="207"/>
    </location>
</feature>
<keyword evidence="10" id="KW-1185">Reference proteome</keyword>
<comment type="caution">
    <text evidence="9">The sequence shown here is derived from an EMBL/GenBank/DDBJ whole genome shotgun (WGS) entry which is preliminary data.</text>
</comment>
<evidence type="ECO:0000256" key="7">
    <source>
        <dbReference type="SAM" id="Phobius"/>
    </source>
</evidence>
<keyword evidence="5 7" id="KW-1133">Transmembrane helix</keyword>